<evidence type="ECO:0000259" key="2">
    <source>
        <dbReference type="Pfam" id="PF17148"/>
    </source>
</evidence>
<dbReference type="HOGENOM" id="CLU_008630_1_0_10"/>
<dbReference type="InterPro" id="IPR034032">
    <property type="entry name" value="Zn_MMP-like_bac"/>
</dbReference>
<dbReference type="PANTHER" id="PTHR38478">
    <property type="entry name" value="PEPTIDASE M1A AND M12B"/>
    <property type="match status" value="1"/>
</dbReference>
<dbReference type="STRING" id="411154.GFO_0266"/>
<dbReference type="InterPro" id="IPR032534">
    <property type="entry name" value="EcxA_zinc-bd"/>
</dbReference>
<dbReference type="InterPro" id="IPR033428">
    <property type="entry name" value="DUF5118"/>
</dbReference>
<evidence type="ECO:0000259" key="1">
    <source>
        <dbReference type="Pfam" id="PF16313"/>
    </source>
</evidence>
<dbReference type="Proteomes" id="UP000000755">
    <property type="component" value="Chromosome"/>
</dbReference>
<evidence type="ECO:0008006" key="6">
    <source>
        <dbReference type="Google" id="ProtNLM"/>
    </source>
</evidence>
<evidence type="ECO:0000313" key="4">
    <source>
        <dbReference type="EMBL" id="CAL65252.1"/>
    </source>
</evidence>
<feature type="domain" description="DUF5118" evidence="3">
    <location>
        <begin position="88"/>
        <end position="135"/>
    </location>
</feature>
<dbReference type="Pfam" id="PF17148">
    <property type="entry name" value="DUF5117"/>
    <property type="match status" value="1"/>
</dbReference>
<dbReference type="GO" id="GO:0008237">
    <property type="term" value="F:metallopeptidase activity"/>
    <property type="evidence" value="ECO:0007669"/>
    <property type="project" value="InterPro"/>
</dbReference>
<dbReference type="PANTHER" id="PTHR38478:SF1">
    <property type="entry name" value="ZINC DEPENDENT METALLOPROTEASE DOMAIN LIPOPROTEIN"/>
    <property type="match status" value="1"/>
</dbReference>
<accession>A0LY07</accession>
<feature type="domain" description="EcxA zinc-binding" evidence="1">
    <location>
        <begin position="470"/>
        <end position="776"/>
    </location>
</feature>
<reference evidence="4 5" key="1">
    <citation type="journal article" date="2006" name="Environ. Microbiol.">
        <title>Whole genome analysis of the marine Bacteroidetes'Gramella forsetii' reveals adaptations to degradation of polymeric organic matter.</title>
        <authorList>
            <person name="Bauer M."/>
            <person name="Kube M."/>
            <person name="Teeling H."/>
            <person name="Richter M."/>
            <person name="Lombardot T."/>
            <person name="Allers E."/>
            <person name="Wuerdemann C.A."/>
            <person name="Quast C."/>
            <person name="Kuhl H."/>
            <person name="Knaust F."/>
            <person name="Woebken D."/>
            <person name="Bischof K."/>
            <person name="Mussmann M."/>
            <person name="Choudhuri J.V."/>
            <person name="Meyer F."/>
            <person name="Reinhardt R."/>
            <person name="Amann R.I."/>
            <person name="Gloeckner F.O."/>
        </authorList>
    </citation>
    <scope>NUCLEOTIDE SEQUENCE [LARGE SCALE GENOMIC DNA]</scope>
    <source>
        <strain evidence="4 5">KT0803</strain>
    </source>
</reference>
<proteinExistence type="predicted"/>
<dbReference type="EMBL" id="CU207366">
    <property type="protein sequence ID" value="CAL65252.1"/>
    <property type="molecule type" value="Genomic_DNA"/>
</dbReference>
<evidence type="ECO:0000313" key="5">
    <source>
        <dbReference type="Proteomes" id="UP000000755"/>
    </source>
</evidence>
<name>A0LY07_CHRFK</name>
<sequence>MQTGSIAQTVLCLSLLYLTNPIEISIKMIYDNHFQYSKAFLIFGNKIFFMIKRMLLLGALAVFSVGCKTSQPAVKDSQKPEKKESDLKEYSKVITSEAKSDEGLFTTHFVDDKLYFEIPTGLFEKDMLLVSRIAGVPSGFGGGYVNAGSKVNEQVVRWVKRNGNIDMKVISFENQSDEESPIYKSVQANNFFPILFSSKIEAWSKDSTSVVIEAGGLFENEVEAINGISARLRKQYKVKKLDKSRSYIESANSYPKNIEIKHVMTYEAETPPERDQAGTISMLLNQSMILLPENKMQSRLADYRVGWFTIDKYDYNSEELKADDYEIIRRWKLIPKDVEAYKRGELVEPVEPIVYYLDPATPEKWRPYFKKGIEDWNVAFEKAGFKNAIIAKDPPTKEEDPEFSPEDVRYSVVRYVASTTRNAVGPSVTDPRTGEIIESDIIWYHNHLRSYRNRFMIEAGAQNPNARTLNTPEAEIGEMMRMVIAHEVGHALGLPHNMKASSAYTTDSLRSAKFTQKYGLTPSIMDYARVNYIAQPGDEDVRYIRMMGPYDLYAINWGYRYLPEAASARDEKKTLDKWILEKAGDPIYEFGNGYSGADPQSQRESLGDDQVKAGEYAVANLKKVVPNLVEWTSKEGYGYDDLDEVYRELSYMWRGYLSHVITNIGGVYETRKTSDQSGAIYEPVPEKIQQNAVKFLNKEAFSTPTWMLDQDLLGRIESSEATNRIQSLQTKALENLLEKDRLKRMIANEEVNASEAYTVMEMMTDLREGVFSELYNSNKTDAYRRNLQRSFVDAAASYVKELEMRDNDEVLKSDIMALMRGELNQLKSDINRRKNLVNHELTKYHWEDLLARIDTAILIEK</sequence>
<dbReference type="eggNOG" id="COG5549">
    <property type="taxonomic scope" value="Bacteria"/>
</dbReference>
<feature type="domain" description="DUF5117" evidence="2">
    <location>
        <begin position="148"/>
        <end position="336"/>
    </location>
</feature>
<dbReference type="SUPFAM" id="SSF55486">
    <property type="entry name" value="Metalloproteases ('zincins'), catalytic domain"/>
    <property type="match status" value="1"/>
</dbReference>
<dbReference type="InterPro" id="IPR024079">
    <property type="entry name" value="MetalloPept_cat_dom_sf"/>
</dbReference>
<dbReference type="CDD" id="cd04276">
    <property type="entry name" value="ZnMc_MMP_like_2"/>
    <property type="match status" value="1"/>
</dbReference>
<evidence type="ECO:0000259" key="3">
    <source>
        <dbReference type="Pfam" id="PF17162"/>
    </source>
</evidence>
<gene>
    <name evidence="4" type="ordered locus">GFO_0266</name>
</gene>
<dbReference type="Pfam" id="PF17162">
    <property type="entry name" value="DUF5118"/>
    <property type="match status" value="1"/>
</dbReference>
<organism evidence="4 5">
    <name type="scientific">Christiangramia forsetii (strain DSM 17595 / CGMCC 1.15422 / KT0803)</name>
    <name type="common">Gramella forsetii</name>
    <dbReference type="NCBI Taxonomy" id="411154"/>
    <lineage>
        <taxon>Bacteria</taxon>
        <taxon>Pseudomonadati</taxon>
        <taxon>Bacteroidota</taxon>
        <taxon>Flavobacteriia</taxon>
        <taxon>Flavobacteriales</taxon>
        <taxon>Flavobacteriaceae</taxon>
        <taxon>Christiangramia</taxon>
    </lineage>
</organism>
<dbReference type="Gene3D" id="3.40.390.10">
    <property type="entry name" value="Collagenase (Catalytic Domain)"/>
    <property type="match status" value="1"/>
</dbReference>
<dbReference type="InterPro" id="IPR033413">
    <property type="entry name" value="DUF5117"/>
</dbReference>
<dbReference type="KEGG" id="gfo:GFO_0266"/>
<protein>
    <recommendedName>
        <fullName evidence="6">Zinc-dependent metalloprotease</fullName>
    </recommendedName>
</protein>
<dbReference type="AlphaFoldDB" id="A0LY07"/>
<dbReference type="Pfam" id="PF16313">
    <property type="entry name" value="DUF4953"/>
    <property type="match status" value="1"/>
</dbReference>